<proteinExistence type="predicted"/>
<dbReference type="STRING" id="4072.A0A2G3AIV0"/>
<keyword evidence="2" id="KW-1185">Reference proteome</keyword>
<accession>A0A2G3AIV0</accession>
<dbReference type="PANTHER" id="PTHR45290:SF1">
    <property type="entry name" value="OS03G0300300 PROTEIN"/>
    <property type="match status" value="1"/>
</dbReference>
<dbReference type="Gramene" id="PHT94154">
    <property type="protein sequence ID" value="PHT94154"/>
    <property type="gene ID" value="T459_02036"/>
</dbReference>
<dbReference type="EMBL" id="AYRZ02000001">
    <property type="protein sequence ID" value="PHT94154.1"/>
    <property type="molecule type" value="Genomic_DNA"/>
</dbReference>
<protein>
    <submittedName>
        <fullName evidence="1">Uncharacterized protein</fullName>
    </submittedName>
</protein>
<gene>
    <name evidence="1" type="ORF">T459_02036</name>
</gene>
<dbReference type="AlphaFoldDB" id="A0A2G3AIV0"/>
<dbReference type="PANTHER" id="PTHR45290">
    <property type="entry name" value="OS03G0300300 PROTEIN"/>
    <property type="match status" value="1"/>
</dbReference>
<comment type="caution">
    <text evidence="1">The sequence shown here is derived from an EMBL/GenBank/DDBJ whole genome shotgun (WGS) entry which is preliminary data.</text>
</comment>
<name>A0A2G3AIV0_CAPAN</name>
<organism evidence="1 2">
    <name type="scientific">Capsicum annuum</name>
    <name type="common">Capsicum pepper</name>
    <dbReference type="NCBI Taxonomy" id="4072"/>
    <lineage>
        <taxon>Eukaryota</taxon>
        <taxon>Viridiplantae</taxon>
        <taxon>Streptophyta</taxon>
        <taxon>Embryophyta</taxon>
        <taxon>Tracheophyta</taxon>
        <taxon>Spermatophyta</taxon>
        <taxon>Magnoliopsida</taxon>
        <taxon>eudicotyledons</taxon>
        <taxon>Gunneridae</taxon>
        <taxon>Pentapetalae</taxon>
        <taxon>asterids</taxon>
        <taxon>lamiids</taxon>
        <taxon>Solanales</taxon>
        <taxon>Solanaceae</taxon>
        <taxon>Solanoideae</taxon>
        <taxon>Capsiceae</taxon>
        <taxon>Capsicum</taxon>
    </lineage>
</organism>
<sequence>MVLLLQLTRSKATALNTLLQLSGRLQLVMAQIEKADNKKGPALTLEMQMDESENDEVHEVMYVTDEESQTSENDEVDEVMYDYGIDEESQSSDGDD</sequence>
<evidence type="ECO:0000313" key="2">
    <source>
        <dbReference type="Proteomes" id="UP000222542"/>
    </source>
</evidence>
<evidence type="ECO:0000313" key="1">
    <source>
        <dbReference type="EMBL" id="PHT94154.1"/>
    </source>
</evidence>
<dbReference type="Proteomes" id="UP000222542">
    <property type="component" value="Unassembled WGS sequence"/>
</dbReference>
<reference evidence="1 2" key="2">
    <citation type="journal article" date="2017" name="Genome Biol.">
        <title>New reference genome sequences of hot pepper reveal the massive evolution of plant disease-resistance genes by retroduplication.</title>
        <authorList>
            <person name="Kim S."/>
            <person name="Park J."/>
            <person name="Yeom S.I."/>
            <person name="Kim Y.M."/>
            <person name="Seo E."/>
            <person name="Kim K.T."/>
            <person name="Kim M.S."/>
            <person name="Lee J.M."/>
            <person name="Cheong K."/>
            <person name="Shin H.S."/>
            <person name="Kim S.B."/>
            <person name="Han K."/>
            <person name="Lee J."/>
            <person name="Park M."/>
            <person name="Lee H.A."/>
            <person name="Lee H.Y."/>
            <person name="Lee Y."/>
            <person name="Oh S."/>
            <person name="Lee J.H."/>
            <person name="Choi E."/>
            <person name="Choi E."/>
            <person name="Lee S.E."/>
            <person name="Jeon J."/>
            <person name="Kim H."/>
            <person name="Choi G."/>
            <person name="Song H."/>
            <person name="Lee J."/>
            <person name="Lee S.C."/>
            <person name="Kwon J.K."/>
            <person name="Lee H.Y."/>
            <person name="Koo N."/>
            <person name="Hong Y."/>
            <person name="Kim R.W."/>
            <person name="Kang W.H."/>
            <person name="Huh J.H."/>
            <person name="Kang B.C."/>
            <person name="Yang T.J."/>
            <person name="Lee Y.H."/>
            <person name="Bennetzen J.L."/>
            <person name="Choi D."/>
        </authorList>
    </citation>
    <scope>NUCLEOTIDE SEQUENCE [LARGE SCALE GENOMIC DNA]</scope>
    <source>
        <strain evidence="2">cv. CM334</strain>
    </source>
</reference>
<reference evidence="1 2" key="1">
    <citation type="journal article" date="2014" name="Nat. Genet.">
        <title>Genome sequence of the hot pepper provides insights into the evolution of pungency in Capsicum species.</title>
        <authorList>
            <person name="Kim S."/>
            <person name="Park M."/>
            <person name="Yeom S.I."/>
            <person name="Kim Y.M."/>
            <person name="Lee J.M."/>
            <person name="Lee H.A."/>
            <person name="Seo E."/>
            <person name="Choi J."/>
            <person name="Cheong K."/>
            <person name="Kim K.T."/>
            <person name="Jung K."/>
            <person name="Lee G.W."/>
            <person name="Oh S.K."/>
            <person name="Bae C."/>
            <person name="Kim S.B."/>
            <person name="Lee H.Y."/>
            <person name="Kim S.Y."/>
            <person name="Kim M.S."/>
            <person name="Kang B.C."/>
            <person name="Jo Y.D."/>
            <person name="Yang H.B."/>
            <person name="Jeong H.J."/>
            <person name="Kang W.H."/>
            <person name="Kwon J.K."/>
            <person name="Shin C."/>
            <person name="Lim J.Y."/>
            <person name="Park J.H."/>
            <person name="Huh J.H."/>
            <person name="Kim J.S."/>
            <person name="Kim B.D."/>
            <person name="Cohen O."/>
            <person name="Paran I."/>
            <person name="Suh M.C."/>
            <person name="Lee S.B."/>
            <person name="Kim Y.K."/>
            <person name="Shin Y."/>
            <person name="Noh S.J."/>
            <person name="Park J."/>
            <person name="Seo Y.S."/>
            <person name="Kwon S.Y."/>
            <person name="Kim H.A."/>
            <person name="Park J.M."/>
            <person name="Kim H.J."/>
            <person name="Choi S.B."/>
            <person name="Bosland P.W."/>
            <person name="Reeves G."/>
            <person name="Jo S.H."/>
            <person name="Lee B.W."/>
            <person name="Cho H.T."/>
            <person name="Choi H.S."/>
            <person name="Lee M.S."/>
            <person name="Yu Y."/>
            <person name="Do Choi Y."/>
            <person name="Park B.S."/>
            <person name="van Deynze A."/>
            <person name="Ashrafi H."/>
            <person name="Hill T."/>
            <person name="Kim W.T."/>
            <person name="Pai H.S."/>
            <person name="Ahn H.K."/>
            <person name="Yeam I."/>
            <person name="Giovannoni J.J."/>
            <person name="Rose J.K."/>
            <person name="Sorensen I."/>
            <person name="Lee S.J."/>
            <person name="Kim R.W."/>
            <person name="Choi I.Y."/>
            <person name="Choi B.S."/>
            <person name="Lim J.S."/>
            <person name="Lee Y.H."/>
            <person name="Choi D."/>
        </authorList>
    </citation>
    <scope>NUCLEOTIDE SEQUENCE [LARGE SCALE GENOMIC DNA]</scope>
    <source>
        <strain evidence="2">cv. CM334</strain>
    </source>
</reference>